<dbReference type="Gene3D" id="2.60.40.3210">
    <property type="entry name" value="Zona pellucida, ZP-N domain"/>
    <property type="match status" value="1"/>
</dbReference>
<dbReference type="InterPro" id="IPR055356">
    <property type="entry name" value="ZP-N"/>
</dbReference>
<proteinExistence type="predicted"/>
<evidence type="ECO:0000259" key="1">
    <source>
        <dbReference type="PROSITE" id="PS51034"/>
    </source>
</evidence>
<dbReference type="Pfam" id="PF26562">
    <property type="entry name" value="Ig-like"/>
    <property type="match status" value="1"/>
</dbReference>
<dbReference type="InterPro" id="IPR058876">
    <property type="entry name" value="Ig-like_ZP"/>
</dbReference>
<organism evidence="2 3">
    <name type="scientific">Paramormyrops kingsleyae</name>
    <dbReference type="NCBI Taxonomy" id="1676925"/>
    <lineage>
        <taxon>Eukaryota</taxon>
        <taxon>Metazoa</taxon>
        <taxon>Chordata</taxon>
        <taxon>Craniata</taxon>
        <taxon>Vertebrata</taxon>
        <taxon>Euteleostomi</taxon>
        <taxon>Actinopterygii</taxon>
        <taxon>Neopterygii</taxon>
        <taxon>Teleostei</taxon>
        <taxon>Osteoglossocephala</taxon>
        <taxon>Osteoglossomorpha</taxon>
        <taxon>Osteoglossiformes</taxon>
        <taxon>Mormyridae</taxon>
        <taxon>Paramormyrops</taxon>
    </lineage>
</organism>
<dbReference type="STRING" id="1676925.ENSPKIP00000015139"/>
<accession>A0A3B3RA25</accession>
<feature type="domain" description="ZP" evidence="1">
    <location>
        <begin position="629"/>
        <end position="778"/>
    </location>
</feature>
<dbReference type="AlphaFoldDB" id="A0A3B3RA25"/>
<sequence>MQNKYSHRRPMSWGERRTATLPRRVQQVSRILLQSLLSFGVPHQAPVGMFRTECLDRHFCLVVKSGFLGSMFRFDIEGASGVHPVSGRRAAQCGYTVLLNPGGDLVLRASYLACDVDSQDVTGPQLLVWFMNTEPDGSESAYPFLLTCPLPHWSPREIVCEENYMEVSARKPTPPLEQRGLEWMTPPPLGSEEGGTKEWRVVFSVPAENPSALSAMREETLSLKEAQLMGYHVNATGTRIILRCAYSAPHAYVMQEKGVILEVISATVFYRHQWTLVMVDTSLACGMHKGELDGSYILWRFPQLLPPLVQVPFEDKGAAVGVAGSFLSDCELQQRGYRLSVGDGVVVIGIPFGADGGSLKSHVMHGQYSQSYSIDLFYMHQWRDAQWDLTQHRSFRPLWTPAVPRTPSIMNLTVPAEGVFSVSLGAFPPDVSLTHLTVGGHVVPILDAEEFGLLISHVPLPNGSHSYLLQVPFSHHLVLQKYLGNRYRRYTLQVNFTLLLIPHGETFSHPASVVCELQDVVFPKIKAQCTDASIRLQLHYGNLETQWWLYIGSHRLEPELVDKGGYWLESGPGYLGVEVPLFGPGMAYEDLSLRGLVASLVVSVMDVDTGIAEHSYIQRCTFPLRELMVCLPDGRMVVLVDTAGTFPPVDPRHTSLLDPSCKPQDSDHSRALFSFRLNSCGTTVSIEGNNLVFMNEVRFSPKGQPAPNQFTHLSYRYRQPIGCHYPINGTREMLIYKSRAGAQISPLTRPRRSLKGQSRWLSFIRGNVSCTPWCGLWR</sequence>
<dbReference type="KEGG" id="pki:111850655"/>
<dbReference type="Proteomes" id="UP000261540">
    <property type="component" value="Unplaced"/>
</dbReference>
<dbReference type="OrthoDB" id="8945590at2759"/>
<evidence type="ECO:0000313" key="2">
    <source>
        <dbReference type="Ensembl" id="ENSPKIP00000015139.1"/>
    </source>
</evidence>
<name>A0A3B3RA25_9TELE</name>
<dbReference type="PANTHER" id="PTHR47130">
    <property type="entry name" value="SI:DKEY-19B23.11-RELATED"/>
    <property type="match status" value="1"/>
</dbReference>
<dbReference type="PROSITE" id="PS51034">
    <property type="entry name" value="ZP_2"/>
    <property type="match status" value="1"/>
</dbReference>
<reference evidence="2" key="1">
    <citation type="submission" date="2025-08" db="UniProtKB">
        <authorList>
            <consortium name="Ensembl"/>
        </authorList>
    </citation>
    <scope>IDENTIFICATION</scope>
</reference>
<dbReference type="InterPro" id="IPR001507">
    <property type="entry name" value="ZP_dom"/>
</dbReference>
<protein>
    <submittedName>
        <fullName evidence="2">Uncharacterized LOC111850655</fullName>
    </submittedName>
</protein>
<dbReference type="Ensembl" id="ENSPKIT00000039598.1">
    <property type="protein sequence ID" value="ENSPKIP00000015139.1"/>
    <property type="gene ID" value="ENSPKIG00000001959.1"/>
</dbReference>
<keyword evidence="3" id="KW-1185">Reference proteome</keyword>
<evidence type="ECO:0000313" key="3">
    <source>
        <dbReference type="Proteomes" id="UP000261540"/>
    </source>
</evidence>
<reference evidence="2" key="2">
    <citation type="submission" date="2025-09" db="UniProtKB">
        <authorList>
            <consortium name="Ensembl"/>
        </authorList>
    </citation>
    <scope>IDENTIFICATION</scope>
</reference>
<dbReference type="PANTHER" id="PTHR47130:SF1">
    <property type="entry name" value="ZP DOMAIN-CONTAINING PROTEIN"/>
    <property type="match status" value="1"/>
</dbReference>
<dbReference type="Pfam" id="PF23344">
    <property type="entry name" value="ZP-N"/>
    <property type="match status" value="1"/>
</dbReference>
<dbReference type="GeneTree" id="ENSGT00940000163503"/>